<feature type="compositionally biased region" description="Basic and acidic residues" evidence="1">
    <location>
        <begin position="175"/>
        <end position="185"/>
    </location>
</feature>
<accession>A0A5N6N9P3</accession>
<keyword evidence="4" id="KW-1185">Reference proteome</keyword>
<dbReference type="EMBL" id="SZYD01000012">
    <property type="protein sequence ID" value="KAD4584454.1"/>
    <property type="molecule type" value="Genomic_DNA"/>
</dbReference>
<feature type="compositionally biased region" description="Low complexity" evidence="1">
    <location>
        <begin position="405"/>
        <end position="415"/>
    </location>
</feature>
<feature type="compositionally biased region" description="Polar residues" evidence="1">
    <location>
        <begin position="99"/>
        <end position="111"/>
    </location>
</feature>
<dbReference type="PANTHER" id="PTHR31680">
    <property type="entry name" value="LONGIFOLIA PROTEIN"/>
    <property type="match status" value="1"/>
</dbReference>
<dbReference type="PANTHER" id="PTHR31680:SF17">
    <property type="entry name" value="DUF4378 DOMAIN-CONTAINING PROTEIN"/>
    <property type="match status" value="1"/>
</dbReference>
<dbReference type="Pfam" id="PF14309">
    <property type="entry name" value="DUF4378"/>
    <property type="match status" value="1"/>
</dbReference>
<evidence type="ECO:0000256" key="1">
    <source>
        <dbReference type="SAM" id="MobiDB-lite"/>
    </source>
</evidence>
<evidence type="ECO:0000259" key="2">
    <source>
        <dbReference type="Pfam" id="PF14309"/>
    </source>
</evidence>
<feature type="compositionally biased region" description="Polar residues" evidence="1">
    <location>
        <begin position="159"/>
        <end position="173"/>
    </location>
</feature>
<feature type="region of interest" description="Disordered" evidence="1">
    <location>
        <begin position="312"/>
        <end position="335"/>
    </location>
</feature>
<feature type="region of interest" description="Disordered" evidence="1">
    <location>
        <begin position="377"/>
        <end position="415"/>
    </location>
</feature>
<evidence type="ECO:0000313" key="4">
    <source>
        <dbReference type="Proteomes" id="UP000326396"/>
    </source>
</evidence>
<dbReference type="OrthoDB" id="1929599at2759"/>
<sequence length="684" mass="77238">MAGLVQRQNGNRQTGCMSSFLQIFDRQQILAGKRIHSTKRLPPSSGVGASPETVSSGYSPKFYQKLGKLEPKKGVMVMIPANPGDFKSSPAKNVKGRQISPTSNPTDVNQSQPRCLVARLMGLEPLTSSDRKPPVTVESPALPRSVHVRSKFIDGDNFQVKQPNQLQKQSVDSNGRVERSNRSSRDSVNGNAGKSMENEPLASESLRSEASRTYPWRSGRLFHSGDFFPEQNQTTVIMNGDLEKKLKTKGMDEHFNDLNALKQILEVLQLKGLLHPTTHRNFVYDRNLHSDESSIHLNQWRSLASKLNHHRSVNDSRGTCRYASESSSDISPKLDGRTVDRNCRIPVKVRMSSSNPIESNLKSCNSIIKSKPLSIQTHSPITKKPGSVHHSITNRSPRNHKPTESSSINSPNPNIIKNIVTDDELQRSTRNFCEEGKRLLVRCDKLLHSIAEMNSAMESPPSSATVLPSPVSVLDSGFDKDESSSSSHSIDFKATPTFDFEEDWSPKISATNSKEHEEFISDDSDFIYISEILESLQNLQKDPNIFYTIEKQLYNDTEHTSNVSKRHRKLVFDVIVEIFDRNRQLPPWKSSIQHSLTSIKHIWSEFQKIRDINTGICVSELISDYLKKDLVEIKDWGEYPIESSEAILEIERMVFKDLVSEMIGEFVNFSGECVFSRTRRRLVF</sequence>
<reference evidence="3 4" key="1">
    <citation type="submission" date="2019-05" db="EMBL/GenBank/DDBJ databases">
        <title>Mikania micrantha, genome provides insights into the molecular mechanism of rapid growth.</title>
        <authorList>
            <person name="Liu B."/>
        </authorList>
    </citation>
    <scope>NUCLEOTIDE SEQUENCE [LARGE SCALE GENOMIC DNA]</scope>
    <source>
        <strain evidence="3">NLD-2019</strain>
        <tissue evidence="3">Leaf</tissue>
    </source>
</reference>
<comment type="caution">
    <text evidence="3">The sequence shown here is derived from an EMBL/GenBank/DDBJ whole genome shotgun (WGS) entry which is preliminary data.</text>
</comment>
<feature type="region of interest" description="Disordered" evidence="1">
    <location>
        <begin position="154"/>
        <end position="208"/>
    </location>
</feature>
<dbReference type="Proteomes" id="UP000326396">
    <property type="component" value="Linkage Group LG2"/>
</dbReference>
<dbReference type="InterPro" id="IPR033334">
    <property type="entry name" value="LNG1/2"/>
</dbReference>
<name>A0A5N6N9P3_9ASTR</name>
<evidence type="ECO:0000313" key="3">
    <source>
        <dbReference type="EMBL" id="KAD4584454.1"/>
    </source>
</evidence>
<dbReference type="InterPro" id="IPR025486">
    <property type="entry name" value="DUF4378"/>
</dbReference>
<feature type="domain" description="DUF4378" evidence="2">
    <location>
        <begin position="525"/>
        <end position="661"/>
    </location>
</feature>
<organism evidence="3 4">
    <name type="scientific">Mikania micrantha</name>
    <name type="common">bitter vine</name>
    <dbReference type="NCBI Taxonomy" id="192012"/>
    <lineage>
        <taxon>Eukaryota</taxon>
        <taxon>Viridiplantae</taxon>
        <taxon>Streptophyta</taxon>
        <taxon>Embryophyta</taxon>
        <taxon>Tracheophyta</taxon>
        <taxon>Spermatophyta</taxon>
        <taxon>Magnoliopsida</taxon>
        <taxon>eudicotyledons</taxon>
        <taxon>Gunneridae</taxon>
        <taxon>Pentapetalae</taxon>
        <taxon>asterids</taxon>
        <taxon>campanulids</taxon>
        <taxon>Asterales</taxon>
        <taxon>Asteraceae</taxon>
        <taxon>Asteroideae</taxon>
        <taxon>Heliantheae alliance</taxon>
        <taxon>Eupatorieae</taxon>
        <taxon>Mikania</taxon>
    </lineage>
</organism>
<feature type="region of interest" description="Disordered" evidence="1">
    <location>
        <begin position="86"/>
        <end position="111"/>
    </location>
</feature>
<protein>
    <recommendedName>
        <fullName evidence="2">DUF4378 domain-containing protein</fullName>
    </recommendedName>
</protein>
<dbReference type="GO" id="GO:0051513">
    <property type="term" value="P:regulation of monopolar cell growth"/>
    <property type="evidence" value="ECO:0007669"/>
    <property type="project" value="InterPro"/>
</dbReference>
<dbReference type="AlphaFoldDB" id="A0A5N6N9P3"/>
<proteinExistence type="predicted"/>
<gene>
    <name evidence="3" type="ORF">E3N88_22055</name>
</gene>